<feature type="transmembrane region" description="Helical" evidence="7">
    <location>
        <begin position="145"/>
        <end position="166"/>
    </location>
</feature>
<evidence type="ECO:0000256" key="1">
    <source>
        <dbReference type="ARBA" id="ARBA00004651"/>
    </source>
</evidence>
<dbReference type="PROSITE" id="PS50928">
    <property type="entry name" value="ABC_TM1"/>
    <property type="match status" value="1"/>
</dbReference>
<dbReference type="GO" id="GO:0055085">
    <property type="term" value="P:transmembrane transport"/>
    <property type="evidence" value="ECO:0007669"/>
    <property type="project" value="InterPro"/>
</dbReference>
<reference evidence="9" key="1">
    <citation type="submission" date="2021-01" db="EMBL/GenBank/DDBJ databases">
        <title>Whole genome shotgun sequence of Planosporangium mesophilum NBRC 109066.</title>
        <authorList>
            <person name="Komaki H."/>
            <person name="Tamura T."/>
        </authorList>
    </citation>
    <scope>NUCLEOTIDE SEQUENCE</scope>
    <source>
        <strain evidence="9">NBRC 109066</strain>
    </source>
</reference>
<feature type="transmembrane region" description="Helical" evidence="7">
    <location>
        <begin position="197"/>
        <end position="218"/>
    </location>
</feature>
<dbReference type="SUPFAM" id="SSF161098">
    <property type="entry name" value="MetI-like"/>
    <property type="match status" value="1"/>
</dbReference>
<keyword evidence="3" id="KW-1003">Cell membrane</keyword>
<comment type="caution">
    <text evidence="9">The sequence shown here is derived from an EMBL/GenBank/DDBJ whole genome shotgun (WGS) entry which is preliminary data.</text>
</comment>
<dbReference type="CDD" id="cd06261">
    <property type="entry name" value="TM_PBP2"/>
    <property type="match status" value="1"/>
</dbReference>
<dbReference type="Proteomes" id="UP000599074">
    <property type="component" value="Unassembled WGS sequence"/>
</dbReference>
<comment type="similarity">
    <text evidence="7">Belongs to the binding-protein-dependent transport system permease family.</text>
</comment>
<feature type="transmembrane region" description="Helical" evidence="7">
    <location>
        <begin position="258"/>
        <end position="280"/>
    </location>
</feature>
<evidence type="ECO:0000256" key="7">
    <source>
        <dbReference type="RuleBase" id="RU363032"/>
    </source>
</evidence>
<evidence type="ECO:0000256" key="2">
    <source>
        <dbReference type="ARBA" id="ARBA00022448"/>
    </source>
</evidence>
<feature type="transmembrane region" description="Helical" evidence="7">
    <location>
        <begin position="112"/>
        <end position="133"/>
    </location>
</feature>
<sequence>MGRYLARRLLQFVPTLLGALFILHYLMTVGIQLNGDPARAVFGDRTPSQSQLQAMQRVFGTDDPCFEQAGNPCLTVFVHRLENMAQGDFGVDSRERPVVTLIAEHAPITARLALLAILIELLVGVTAGVLAGLRGGSFWDYVVKVSTTMLVAIPIFVVGAVTQLVLGVEFGSWLKGVGAPDLLTGLFSIAYRTDQPWASLVMPAFVLASLSLATTARLTRTSLMENLRGDYVRTATAKGLTRNRVVGVHALRNSLIPVITNLGISFGNLLAGAVVTEGIFNIRGIGGLVFGAVATGEAATVVSVVTILVLVYLLCNLIIDVLYAVLDPRIRLD</sequence>
<evidence type="ECO:0000313" key="10">
    <source>
        <dbReference type="Proteomes" id="UP000599074"/>
    </source>
</evidence>
<dbReference type="InterPro" id="IPR000515">
    <property type="entry name" value="MetI-like"/>
</dbReference>
<keyword evidence="4 7" id="KW-0812">Transmembrane</keyword>
<evidence type="ECO:0000256" key="6">
    <source>
        <dbReference type="ARBA" id="ARBA00023136"/>
    </source>
</evidence>
<evidence type="ECO:0000256" key="3">
    <source>
        <dbReference type="ARBA" id="ARBA00022475"/>
    </source>
</evidence>
<dbReference type="EMBL" id="BOON01000003">
    <property type="protein sequence ID" value="GII20880.1"/>
    <property type="molecule type" value="Genomic_DNA"/>
</dbReference>
<dbReference type="Pfam" id="PF00528">
    <property type="entry name" value="BPD_transp_1"/>
    <property type="match status" value="1"/>
</dbReference>
<dbReference type="RefSeq" id="WP_168112875.1">
    <property type="nucleotide sequence ID" value="NZ_BOON01000003.1"/>
</dbReference>
<keyword evidence="10" id="KW-1185">Reference proteome</keyword>
<feature type="transmembrane region" description="Helical" evidence="7">
    <location>
        <begin position="12"/>
        <end position="33"/>
    </location>
</feature>
<keyword evidence="5 7" id="KW-1133">Transmembrane helix</keyword>
<dbReference type="GO" id="GO:0005886">
    <property type="term" value="C:plasma membrane"/>
    <property type="evidence" value="ECO:0007669"/>
    <property type="project" value="UniProtKB-SubCell"/>
</dbReference>
<dbReference type="AlphaFoldDB" id="A0A8J3TG48"/>
<comment type="subcellular location">
    <subcellularLocation>
        <location evidence="1 7">Cell membrane</location>
        <topology evidence="1 7">Multi-pass membrane protein</topology>
    </subcellularLocation>
</comment>
<dbReference type="InterPro" id="IPR035906">
    <property type="entry name" value="MetI-like_sf"/>
</dbReference>
<evidence type="ECO:0000313" key="9">
    <source>
        <dbReference type="EMBL" id="GII20880.1"/>
    </source>
</evidence>
<gene>
    <name evidence="9" type="ORF">Pme01_04770</name>
</gene>
<evidence type="ECO:0000256" key="4">
    <source>
        <dbReference type="ARBA" id="ARBA00022692"/>
    </source>
</evidence>
<keyword evidence="6 7" id="KW-0472">Membrane</keyword>
<name>A0A8J3TG48_9ACTN</name>
<evidence type="ECO:0000256" key="5">
    <source>
        <dbReference type="ARBA" id="ARBA00022989"/>
    </source>
</evidence>
<organism evidence="9 10">
    <name type="scientific">Planosporangium mesophilum</name>
    <dbReference type="NCBI Taxonomy" id="689768"/>
    <lineage>
        <taxon>Bacteria</taxon>
        <taxon>Bacillati</taxon>
        <taxon>Actinomycetota</taxon>
        <taxon>Actinomycetes</taxon>
        <taxon>Micromonosporales</taxon>
        <taxon>Micromonosporaceae</taxon>
        <taxon>Planosporangium</taxon>
    </lineage>
</organism>
<feature type="transmembrane region" description="Helical" evidence="7">
    <location>
        <begin position="300"/>
        <end position="326"/>
    </location>
</feature>
<dbReference type="Gene3D" id="1.10.3720.10">
    <property type="entry name" value="MetI-like"/>
    <property type="match status" value="1"/>
</dbReference>
<dbReference type="PANTHER" id="PTHR43163:SF7">
    <property type="entry name" value="DIPEPTIDE-TRANSPORT INTEGRAL MEMBRANE PROTEIN ABC TRANSPORTER DPPB-RELATED"/>
    <property type="match status" value="1"/>
</dbReference>
<protein>
    <submittedName>
        <fullName evidence="9">Putative dipeptide-transport integral membrane protein ABC transporter DppB</fullName>
    </submittedName>
</protein>
<accession>A0A8J3TG48</accession>
<evidence type="ECO:0000259" key="8">
    <source>
        <dbReference type="PROSITE" id="PS50928"/>
    </source>
</evidence>
<proteinExistence type="inferred from homology"/>
<keyword evidence="2 7" id="KW-0813">Transport</keyword>
<feature type="domain" description="ABC transmembrane type-1" evidence="8">
    <location>
        <begin position="106"/>
        <end position="323"/>
    </location>
</feature>
<dbReference type="PANTHER" id="PTHR43163">
    <property type="entry name" value="DIPEPTIDE TRANSPORT SYSTEM PERMEASE PROTEIN DPPB-RELATED"/>
    <property type="match status" value="1"/>
</dbReference>